<evidence type="ECO:0008006" key="3">
    <source>
        <dbReference type="Google" id="ProtNLM"/>
    </source>
</evidence>
<comment type="caution">
    <text evidence="1">The sequence shown here is derived from an EMBL/GenBank/DDBJ whole genome shotgun (WGS) entry which is preliminary data.</text>
</comment>
<organism evidence="1 2">
    <name type="scientific">Trichogramma kaykai</name>
    <dbReference type="NCBI Taxonomy" id="54128"/>
    <lineage>
        <taxon>Eukaryota</taxon>
        <taxon>Metazoa</taxon>
        <taxon>Ecdysozoa</taxon>
        <taxon>Arthropoda</taxon>
        <taxon>Hexapoda</taxon>
        <taxon>Insecta</taxon>
        <taxon>Pterygota</taxon>
        <taxon>Neoptera</taxon>
        <taxon>Endopterygota</taxon>
        <taxon>Hymenoptera</taxon>
        <taxon>Apocrita</taxon>
        <taxon>Proctotrupomorpha</taxon>
        <taxon>Chalcidoidea</taxon>
        <taxon>Trichogrammatidae</taxon>
        <taxon>Trichogramma</taxon>
    </lineage>
</organism>
<evidence type="ECO:0000313" key="2">
    <source>
        <dbReference type="Proteomes" id="UP001627154"/>
    </source>
</evidence>
<reference evidence="1 2" key="1">
    <citation type="journal article" date="2024" name="bioRxiv">
        <title>A reference genome for Trichogramma kaykai: A tiny desert-dwelling parasitoid wasp with competing sex-ratio distorters.</title>
        <authorList>
            <person name="Culotta J."/>
            <person name="Lindsey A.R."/>
        </authorList>
    </citation>
    <scope>NUCLEOTIDE SEQUENCE [LARGE SCALE GENOMIC DNA]</scope>
    <source>
        <strain evidence="1 2">KSX58</strain>
    </source>
</reference>
<gene>
    <name evidence="1" type="ORF">TKK_010680</name>
</gene>
<dbReference type="Proteomes" id="UP001627154">
    <property type="component" value="Unassembled WGS sequence"/>
</dbReference>
<protein>
    <recommendedName>
        <fullName evidence="3">FLYWCH-type domain-containing protein</fullName>
    </recommendedName>
</protein>
<proteinExistence type="predicted"/>
<evidence type="ECO:0000313" key="1">
    <source>
        <dbReference type="EMBL" id="KAL3395051.1"/>
    </source>
</evidence>
<dbReference type="AlphaFoldDB" id="A0ABD2WRJ9"/>
<name>A0ABD2WRJ9_9HYME</name>
<sequence length="119" mass="13799">MEIVKLALVKDGRYTLCFLDGFLYNKKKLRYGKTKWVCLDEGICPAYFTTFQNAEGETVLIHAKSELIHCHDPQPETALFSKSGKMIIRGCVETHRWWINTLLELFTVARFGIPFVRLE</sequence>
<dbReference type="EMBL" id="JBJJXI010000085">
    <property type="protein sequence ID" value="KAL3395051.1"/>
    <property type="molecule type" value="Genomic_DNA"/>
</dbReference>
<keyword evidence="2" id="KW-1185">Reference proteome</keyword>
<dbReference type="Gene3D" id="2.20.25.240">
    <property type="match status" value="1"/>
</dbReference>
<accession>A0ABD2WRJ9</accession>